<accession>A0A075G3J0</accession>
<dbReference type="EMBL" id="KF900476">
    <property type="protein sequence ID" value="AIE96331.1"/>
    <property type="molecule type" value="Genomic_DNA"/>
</dbReference>
<protein>
    <submittedName>
        <fullName evidence="1">Uncharacterized protein</fullName>
    </submittedName>
</protein>
<dbReference type="AlphaFoldDB" id="A0A075G3J0"/>
<sequence length="83" mass="9746">MLLNIGSFENKAMAEYLTKYPKTISFFDGLKGVVNIEKSSNVEQLHVVVKKMLVNYFKCFYKRVFQRSNLNISNRFKLVMVFP</sequence>
<reference evidence="1" key="1">
    <citation type="journal article" date="2014" name="Genome Biol. Evol.">
        <title>Pangenome evidence for extensive interdomain horizontal transfer affecting lineage core and shell genes in uncultured planktonic thaumarchaeota and euryarchaeota.</title>
        <authorList>
            <person name="Deschamps P."/>
            <person name="Zivanovic Y."/>
            <person name="Moreira D."/>
            <person name="Rodriguez-Valera F."/>
            <person name="Lopez-Garcia P."/>
        </authorList>
    </citation>
    <scope>NUCLEOTIDE SEQUENCE</scope>
</reference>
<name>A0A075G3J0_9ARCH</name>
<evidence type="ECO:0000313" key="1">
    <source>
        <dbReference type="EMBL" id="AIE96331.1"/>
    </source>
</evidence>
<organism evidence="1">
    <name type="scientific">uncultured marine thaumarchaeote AD1000_77_H06</name>
    <dbReference type="NCBI Taxonomy" id="1455940"/>
    <lineage>
        <taxon>Archaea</taxon>
        <taxon>Nitrososphaerota</taxon>
        <taxon>environmental samples</taxon>
    </lineage>
</organism>
<proteinExistence type="predicted"/>